<protein>
    <submittedName>
        <fullName evidence="2">Putative membrane associated protein</fullName>
    </submittedName>
</protein>
<dbReference type="NCBIfam" id="TIGR00277">
    <property type="entry name" value="HDIG"/>
    <property type="match status" value="1"/>
</dbReference>
<evidence type="ECO:0000313" key="2">
    <source>
        <dbReference type="EMBL" id="RCK80843.1"/>
    </source>
</evidence>
<dbReference type="CDD" id="cd00077">
    <property type="entry name" value="HDc"/>
    <property type="match status" value="1"/>
</dbReference>
<dbReference type="InterPro" id="IPR037522">
    <property type="entry name" value="HD_GYP_dom"/>
</dbReference>
<evidence type="ECO:0000259" key="1">
    <source>
        <dbReference type="PROSITE" id="PS51832"/>
    </source>
</evidence>
<organism evidence="2 3">
    <name type="scientific">Candidatus Ozemobacter sibiricus</name>
    <dbReference type="NCBI Taxonomy" id="2268124"/>
    <lineage>
        <taxon>Bacteria</taxon>
        <taxon>Candidatus Ozemobacteria</taxon>
        <taxon>Candidatus Ozemobacterales</taxon>
        <taxon>Candidatus Ozemobacteraceae</taxon>
        <taxon>Candidatus Ozemobacter</taxon>
    </lineage>
</organism>
<reference evidence="2 3" key="1">
    <citation type="submission" date="2018-05" db="EMBL/GenBank/DDBJ databases">
        <title>A metagenomic window into the 2 km-deep terrestrial subsurface aquifer revealed taxonomically and functionally diverse microbial community comprising novel uncultured bacterial lineages.</title>
        <authorList>
            <person name="Kadnikov V.V."/>
            <person name="Mardanov A.V."/>
            <person name="Beletsky A.V."/>
            <person name="Banks D."/>
            <person name="Pimenov N.V."/>
            <person name="Frank Y.A."/>
            <person name="Karnachuk O.V."/>
            <person name="Ravin N.V."/>
        </authorList>
    </citation>
    <scope>NUCLEOTIDE SEQUENCE [LARGE SCALE GENOMIC DNA]</scope>
    <source>
        <strain evidence="2">BY5</strain>
    </source>
</reference>
<dbReference type="InterPro" id="IPR006675">
    <property type="entry name" value="HDIG_dom"/>
</dbReference>
<accession>A0A367ZRU7</accession>
<dbReference type="PROSITE" id="PS51832">
    <property type="entry name" value="HD_GYP"/>
    <property type="match status" value="1"/>
</dbReference>
<dbReference type="SMART" id="SM00471">
    <property type="entry name" value="HDc"/>
    <property type="match status" value="1"/>
</dbReference>
<dbReference type="InterPro" id="IPR003018">
    <property type="entry name" value="GAF"/>
</dbReference>
<dbReference type="Pfam" id="PF13185">
    <property type="entry name" value="GAF_2"/>
    <property type="match status" value="1"/>
</dbReference>
<name>A0A367ZRU7_9BACT</name>
<evidence type="ECO:0000313" key="3">
    <source>
        <dbReference type="Proteomes" id="UP000252355"/>
    </source>
</evidence>
<dbReference type="PANTHER" id="PTHR43155">
    <property type="entry name" value="CYCLIC DI-GMP PHOSPHODIESTERASE PA4108-RELATED"/>
    <property type="match status" value="1"/>
</dbReference>
<dbReference type="Gene3D" id="1.10.3210.10">
    <property type="entry name" value="Hypothetical protein af1432"/>
    <property type="match status" value="1"/>
</dbReference>
<dbReference type="InterPro" id="IPR003607">
    <property type="entry name" value="HD/PDEase_dom"/>
</dbReference>
<dbReference type="Pfam" id="PF13487">
    <property type="entry name" value="HD_5"/>
    <property type="match status" value="1"/>
</dbReference>
<feature type="domain" description="HD-GYP" evidence="1">
    <location>
        <begin position="337"/>
        <end position="528"/>
    </location>
</feature>
<proteinExistence type="predicted"/>
<dbReference type="InterPro" id="IPR029016">
    <property type="entry name" value="GAF-like_dom_sf"/>
</dbReference>
<dbReference type="SUPFAM" id="SSF55781">
    <property type="entry name" value="GAF domain-like"/>
    <property type="match status" value="2"/>
</dbReference>
<gene>
    <name evidence="2" type="ORF">OZSIB_2731</name>
</gene>
<dbReference type="AlphaFoldDB" id="A0A367ZRU7"/>
<dbReference type="Gene3D" id="3.30.450.40">
    <property type="match status" value="2"/>
</dbReference>
<dbReference type="PANTHER" id="PTHR43155:SF2">
    <property type="entry name" value="CYCLIC DI-GMP PHOSPHODIESTERASE PA4108"/>
    <property type="match status" value="1"/>
</dbReference>
<dbReference type="SMART" id="SM00065">
    <property type="entry name" value="GAF"/>
    <property type="match status" value="1"/>
</dbReference>
<dbReference type="SUPFAM" id="SSF109604">
    <property type="entry name" value="HD-domain/PDEase-like"/>
    <property type="match status" value="1"/>
</dbReference>
<comment type="caution">
    <text evidence="2">The sequence shown here is derived from an EMBL/GenBank/DDBJ whole genome shotgun (WGS) entry which is preliminary data.</text>
</comment>
<sequence length="528" mass="59050">MFDTSWFLPKATPAPDALFRENELLKNQIQELLSLEETGFFIELDSLLKAILKKALILCKAEASFFALCQADPSQLEVRISNLILEEKMASLLARFREKYPQWQESESELIPIDDFLLLPLIRRHRMLGVIGLKLNSQAPENVCEILPILARQAAVSLESAILYERMFKRLLVLSNVFILGKEIISNIDLTSLVDKFLSVARDGTASELASLLLVRAGESRPSFARVQTPNGPGRFAEDGLVLSPAIRQVLEKRQPLTIENLGQSEFARTDTTRIAGHTLRDTLLLPLAAQDQLLGIIQVANKVGRYSYSSEDVDLLKILGSQIAFVIQNADLFRNLQQAYFSTLSALTSAIDAKDSYTHGHSERVTQLSLELGQAIGLSPSRLEHLRLAGLLHDIGKIGIPETILNKPGRLTDEEFEIIKSHPDLGVRILAKVEFLAHVIPFIRHHHERFDGRGYPGGLKGEDIPAEARILTIADTWDAMTSDRPYRKAMDSRRALEEILRCKGSQFDPGMADAFARLIERQHDPTP</sequence>
<dbReference type="EMBL" id="QOQW01000004">
    <property type="protein sequence ID" value="RCK80843.1"/>
    <property type="molecule type" value="Genomic_DNA"/>
</dbReference>
<dbReference type="Proteomes" id="UP000252355">
    <property type="component" value="Unassembled WGS sequence"/>
</dbReference>